<dbReference type="Gene3D" id="3.80.10.10">
    <property type="entry name" value="Ribonuclease Inhibitor"/>
    <property type="match status" value="1"/>
</dbReference>
<dbReference type="STRING" id="568069.A0A1J1IMP6"/>
<dbReference type="EMBL" id="CVRI01000052">
    <property type="protein sequence ID" value="CRK99745.1"/>
    <property type="molecule type" value="Genomic_DNA"/>
</dbReference>
<accession>A0A1J1IMP6</accession>
<dbReference type="AlphaFoldDB" id="A0A1J1IMP6"/>
<organism evidence="2 3">
    <name type="scientific">Clunio marinus</name>
    <dbReference type="NCBI Taxonomy" id="568069"/>
    <lineage>
        <taxon>Eukaryota</taxon>
        <taxon>Metazoa</taxon>
        <taxon>Ecdysozoa</taxon>
        <taxon>Arthropoda</taxon>
        <taxon>Hexapoda</taxon>
        <taxon>Insecta</taxon>
        <taxon>Pterygota</taxon>
        <taxon>Neoptera</taxon>
        <taxon>Endopterygota</taxon>
        <taxon>Diptera</taxon>
        <taxon>Nematocera</taxon>
        <taxon>Chironomoidea</taxon>
        <taxon>Chironomidae</taxon>
        <taxon>Clunio</taxon>
    </lineage>
</organism>
<protein>
    <submittedName>
        <fullName evidence="2">CLUMA_CG013076, isoform A</fullName>
    </submittedName>
</protein>
<dbReference type="PANTHER" id="PTHR45632">
    <property type="entry name" value="LD33804P"/>
    <property type="match status" value="1"/>
</dbReference>
<evidence type="ECO:0000313" key="3">
    <source>
        <dbReference type="Proteomes" id="UP000183832"/>
    </source>
</evidence>
<dbReference type="InterPro" id="IPR032675">
    <property type="entry name" value="LRR_dom_sf"/>
</dbReference>
<dbReference type="Gene3D" id="3.30.710.10">
    <property type="entry name" value="Potassium Channel Kv1.1, Chain A"/>
    <property type="match status" value="1"/>
</dbReference>
<dbReference type="SMART" id="SM00225">
    <property type="entry name" value="BTB"/>
    <property type="match status" value="1"/>
</dbReference>
<evidence type="ECO:0000259" key="1">
    <source>
        <dbReference type="PROSITE" id="PS50097"/>
    </source>
</evidence>
<keyword evidence="3" id="KW-1185">Reference proteome</keyword>
<gene>
    <name evidence="2" type="ORF">CLUMA_CG013076</name>
</gene>
<dbReference type="InterPro" id="IPR000210">
    <property type="entry name" value="BTB/POZ_dom"/>
</dbReference>
<dbReference type="PROSITE" id="PS50097">
    <property type="entry name" value="BTB"/>
    <property type="match status" value="1"/>
</dbReference>
<feature type="domain" description="BTB" evidence="1">
    <location>
        <begin position="225"/>
        <end position="292"/>
    </location>
</feature>
<dbReference type="CDD" id="cd18186">
    <property type="entry name" value="BTB_POZ_ZBTB_KLHL-like"/>
    <property type="match status" value="1"/>
</dbReference>
<dbReference type="SUPFAM" id="SSF52058">
    <property type="entry name" value="L domain-like"/>
    <property type="match status" value="1"/>
</dbReference>
<dbReference type="SUPFAM" id="SSF54695">
    <property type="entry name" value="POZ domain"/>
    <property type="match status" value="1"/>
</dbReference>
<sequence>MELVCKFNYCSWLGVGNKYTSIIDSCSITEPNTIIQKTNGNHLNGKSDEDVEAIYFMNTTLNYFPQGLNKNFPNLKAVGIDICGLKSITRRDLDGLENIQMLWCDNNKITSLPDNLFENMNKLIYISFCFNDLQFMSPELLKPILKNGLKFVDFSRNRSIDAGFSDSNYAIKISGKEVDSVAQLMAMIDDKCDKPMKDGQTQTSTQRKDLKIEGFKELWTTGRFSDITIVTDTEKFKVHKNILAIQSSVFTSIFEDKMKDRPSDEIQMKNINSDVVKIFLKFFYTDEVEKEENSNLFEFFSLAAKFKVDNLMTIVEEMITDDLNLNNTIEILELACRFNCDGMKTSAFKVIQSIFDEPLKDELMNQPEVVKELVEAKKKFDFMMSKYKSF</sequence>
<name>A0A1J1IMP6_9DIPT</name>
<dbReference type="Proteomes" id="UP000183832">
    <property type="component" value="Unassembled WGS sequence"/>
</dbReference>
<evidence type="ECO:0000313" key="2">
    <source>
        <dbReference type="EMBL" id="CRK99745.1"/>
    </source>
</evidence>
<dbReference type="OrthoDB" id="624345at2759"/>
<proteinExistence type="predicted"/>
<reference evidence="2 3" key="1">
    <citation type="submission" date="2015-04" db="EMBL/GenBank/DDBJ databases">
        <authorList>
            <person name="Syromyatnikov M.Y."/>
            <person name="Popov V.N."/>
        </authorList>
    </citation>
    <scope>NUCLEOTIDE SEQUENCE [LARGE SCALE GENOMIC DNA]</scope>
</reference>
<dbReference type="InterPro" id="IPR011333">
    <property type="entry name" value="SKP1/BTB/POZ_sf"/>
</dbReference>
<dbReference type="Pfam" id="PF00651">
    <property type="entry name" value="BTB"/>
    <property type="match status" value="1"/>
</dbReference>